<proteinExistence type="inferred from homology"/>
<dbReference type="Gene3D" id="1.25.40.10">
    <property type="entry name" value="Tetratricopeptide repeat domain"/>
    <property type="match status" value="1"/>
</dbReference>
<dbReference type="AlphaFoldDB" id="A0A183C0P0"/>
<organism evidence="4 5">
    <name type="scientific">Globodera pallida</name>
    <name type="common">Potato cyst nematode worm</name>
    <name type="synonym">Heterodera pallida</name>
    <dbReference type="NCBI Taxonomy" id="36090"/>
    <lineage>
        <taxon>Eukaryota</taxon>
        <taxon>Metazoa</taxon>
        <taxon>Ecdysozoa</taxon>
        <taxon>Nematoda</taxon>
        <taxon>Chromadorea</taxon>
        <taxon>Rhabditida</taxon>
        <taxon>Tylenchina</taxon>
        <taxon>Tylenchomorpha</taxon>
        <taxon>Tylenchoidea</taxon>
        <taxon>Heteroderidae</taxon>
        <taxon>Heteroderinae</taxon>
        <taxon>Globodera</taxon>
    </lineage>
</organism>
<dbReference type="InterPro" id="IPR011990">
    <property type="entry name" value="TPR-like_helical_dom_sf"/>
</dbReference>
<dbReference type="InterPro" id="IPR027443">
    <property type="entry name" value="IPNS-like_sf"/>
</dbReference>
<dbReference type="GO" id="GO:0062101">
    <property type="term" value="F:peptidyl-aspartic acid 3-dioxygenase activity"/>
    <property type="evidence" value="ECO:0007669"/>
    <property type="project" value="InterPro"/>
</dbReference>
<name>A0A183C0P0_GLOPA</name>
<reference evidence="5" key="3">
    <citation type="submission" date="2016-06" db="UniProtKB">
        <authorList>
            <consortium name="WormBaseParasite"/>
        </authorList>
    </citation>
    <scope>IDENTIFICATION</scope>
</reference>
<accession>A0A183C0P0</accession>
<dbReference type="InterPro" id="IPR039038">
    <property type="entry name" value="ASPH"/>
</dbReference>
<reference evidence="4" key="1">
    <citation type="submission" date="2013-12" db="EMBL/GenBank/DDBJ databases">
        <authorList>
            <person name="Aslett M."/>
        </authorList>
    </citation>
    <scope>NUCLEOTIDE SEQUENCE [LARGE SCALE GENOMIC DNA]</scope>
    <source>
        <strain evidence="4">Lindley</strain>
    </source>
</reference>
<evidence type="ECO:0000256" key="2">
    <source>
        <dbReference type="SAM" id="MobiDB-lite"/>
    </source>
</evidence>
<dbReference type="SUPFAM" id="SSF48452">
    <property type="entry name" value="TPR-like"/>
    <property type="match status" value="1"/>
</dbReference>
<feature type="compositionally biased region" description="Acidic residues" evidence="2">
    <location>
        <begin position="17"/>
        <end position="41"/>
    </location>
</feature>
<dbReference type="PANTHER" id="PTHR12366:SF29">
    <property type="entry name" value="ASPARTYL BETA-HYDROXYLASE, ISOFORM L"/>
    <property type="match status" value="1"/>
</dbReference>
<dbReference type="Pfam" id="PF05118">
    <property type="entry name" value="Asp_Arg_Hydrox"/>
    <property type="match status" value="1"/>
</dbReference>
<dbReference type="PANTHER" id="PTHR12366">
    <property type="entry name" value="ASPARTYL/ASPARAGINYL BETA-HYDROXYLASE"/>
    <property type="match status" value="1"/>
</dbReference>
<sequence length="546" mass="61936">MNLLKQRKKLPTKFDEKEEEQIEEEAEEEEEYADDNDDDDDHGVQEGAEPTVVAAGELIATRKRPIYNRKALTNRYDYKHRSLLDAADFLLEKHDFDGALKHYEQILASNKHSPRSLYGRARLHQLRAEFADEHDNAEQLIQLAISDYNSVLENEETPDELFKMTVHHFVECARFVGGQHHKILQAQRALVDRFPTDADIQCELGATWLGMARPEKAASIFRNVLDAQPGHALALAYLGYIQKVHEGALERGVHALRRAMRVHDARVTGDARWADNREALQIYAEAVRHGIFPSVLQRSVHNLQSLSAHPWWSVEHIECAKQLRAVERQWTAIREEALKAWHKRANYNNLFVAEPLPLASGTGGGEWALTLRSNAIGGFRTEVCDRLMPSTCKILKQFSAARCAKDKIKLSVLLAGTRSWPFCGPTNYVLEAQLGLVASSDARIRVGNETRGWRQGRFVLFDTSFEREIAFEGGQQQSRSVLCSNRGPENCALENCAPTVFGELRTENCARRIAHRGELRTTKKKRRIAHQKLRTNPENCAPGINE</sequence>
<dbReference type="SMART" id="SM00028">
    <property type="entry name" value="TPR"/>
    <property type="match status" value="2"/>
</dbReference>
<keyword evidence="4" id="KW-1185">Reference proteome</keyword>
<dbReference type="GO" id="GO:0005783">
    <property type="term" value="C:endoplasmic reticulum"/>
    <property type="evidence" value="ECO:0007669"/>
    <property type="project" value="TreeGrafter"/>
</dbReference>
<feature type="domain" description="Aspartyl/asparaginy/proline hydroxylase" evidence="3">
    <location>
        <begin position="327"/>
        <end position="483"/>
    </location>
</feature>
<dbReference type="Gene3D" id="2.60.120.330">
    <property type="entry name" value="B-lactam Antibiotic, Isopenicillin N Synthase, Chain"/>
    <property type="match status" value="1"/>
</dbReference>
<dbReference type="InterPro" id="IPR019734">
    <property type="entry name" value="TPR_rpt"/>
</dbReference>
<protein>
    <submittedName>
        <fullName evidence="5">Asp_Arg_Hydrox domain-containing protein</fullName>
    </submittedName>
</protein>
<dbReference type="WBParaSite" id="GPLIN_000643300">
    <property type="protein sequence ID" value="GPLIN_000643300"/>
    <property type="gene ID" value="GPLIN_000643300"/>
</dbReference>
<evidence type="ECO:0000256" key="1">
    <source>
        <dbReference type="ARBA" id="ARBA00007730"/>
    </source>
</evidence>
<evidence type="ECO:0000313" key="4">
    <source>
        <dbReference type="Proteomes" id="UP000050741"/>
    </source>
</evidence>
<feature type="region of interest" description="Disordered" evidence="2">
    <location>
        <begin position="1"/>
        <end position="45"/>
    </location>
</feature>
<feature type="compositionally biased region" description="Basic residues" evidence="2">
    <location>
        <begin position="1"/>
        <end position="11"/>
    </location>
</feature>
<dbReference type="Proteomes" id="UP000050741">
    <property type="component" value="Unassembled WGS sequence"/>
</dbReference>
<evidence type="ECO:0000313" key="5">
    <source>
        <dbReference type="WBParaSite" id="GPLIN_000643300"/>
    </source>
</evidence>
<dbReference type="InterPro" id="IPR007803">
    <property type="entry name" value="Asp/Arg/Pro-Hydrxlase"/>
</dbReference>
<comment type="similarity">
    <text evidence="1">Belongs to the aspartyl/asparaginyl beta-hydroxylase family.</text>
</comment>
<reference evidence="4" key="2">
    <citation type="submission" date="2014-05" db="EMBL/GenBank/DDBJ databases">
        <title>The genome and life-stage specific transcriptomes of Globodera pallida elucidate key aspects of plant parasitism by a cyst nematode.</title>
        <authorList>
            <person name="Cotton J.A."/>
            <person name="Lilley C.J."/>
            <person name="Jones L.M."/>
            <person name="Kikuchi T."/>
            <person name="Reid A.J."/>
            <person name="Thorpe P."/>
            <person name="Tsai I.J."/>
            <person name="Beasley H."/>
            <person name="Blok V."/>
            <person name="Cock P.J.A."/>
            <person name="Van den Akker S.E."/>
            <person name="Holroyd N."/>
            <person name="Hunt M."/>
            <person name="Mantelin S."/>
            <person name="Naghra H."/>
            <person name="Pain A."/>
            <person name="Palomares-Rius J.E."/>
            <person name="Zarowiecki M."/>
            <person name="Berriman M."/>
            <person name="Jones J.T."/>
            <person name="Urwin P.E."/>
        </authorList>
    </citation>
    <scope>NUCLEOTIDE SEQUENCE [LARGE SCALE GENOMIC DNA]</scope>
    <source>
        <strain evidence="4">Lindley</strain>
    </source>
</reference>
<evidence type="ECO:0000259" key="3">
    <source>
        <dbReference type="Pfam" id="PF05118"/>
    </source>
</evidence>